<dbReference type="Pfam" id="PF16870">
    <property type="entry name" value="OxoGdeHyase_C"/>
    <property type="match status" value="1"/>
</dbReference>
<keyword evidence="3" id="KW-0560">Oxidoreductase</keyword>
<keyword evidence="4" id="KW-0786">Thiamine pyrophosphate</keyword>
<comment type="cofactor">
    <cofactor evidence="1">
        <name>thiamine diphosphate</name>
        <dbReference type="ChEBI" id="CHEBI:58937"/>
    </cofactor>
</comment>
<dbReference type="PANTHER" id="PTHR23152:SF4">
    <property type="entry name" value="2-OXOADIPATE DEHYDROGENASE COMPLEX COMPONENT E1"/>
    <property type="match status" value="1"/>
</dbReference>
<dbReference type="GO" id="GO:0030976">
    <property type="term" value="F:thiamine pyrophosphate binding"/>
    <property type="evidence" value="ECO:0007669"/>
    <property type="project" value="InterPro"/>
</dbReference>
<sequence length="122" mass="14129">MFCSGKIYYDLVRERQACLSLKAQKKIAIVRIEELAPFPFPQLVEYLGTLKNLEEVTWVQEEPLNLGAWIYVRPHLEKIVKKQLPINYIGRQSLAASAVGTTKHHSEQAEEIFRRAFGERED</sequence>
<dbReference type="InterPro" id="IPR042179">
    <property type="entry name" value="KGD_C_sf"/>
</dbReference>
<dbReference type="HOGENOM" id="CLU_004709_3_2_1"/>
<dbReference type="PANTHER" id="PTHR23152">
    <property type="entry name" value="2-OXOGLUTARATE DEHYDROGENASE"/>
    <property type="match status" value="1"/>
</dbReference>
<dbReference type="InterPro" id="IPR011603">
    <property type="entry name" value="2oxoglutarate_DH_E1"/>
</dbReference>
<accession>F0WBS5</accession>
<dbReference type="AlphaFoldDB" id="F0WBS5"/>
<evidence type="ECO:0000256" key="3">
    <source>
        <dbReference type="ARBA" id="ARBA00023002"/>
    </source>
</evidence>
<gene>
    <name evidence="6" type="ORF">ALNC14_047450</name>
    <name evidence="7" type="ORF">ALNC14_067020</name>
</gene>
<proteinExistence type="inferred from homology"/>
<organism evidence="6">
    <name type="scientific">Albugo laibachii Nc14</name>
    <dbReference type="NCBI Taxonomy" id="890382"/>
    <lineage>
        <taxon>Eukaryota</taxon>
        <taxon>Sar</taxon>
        <taxon>Stramenopiles</taxon>
        <taxon>Oomycota</taxon>
        <taxon>Peronosporomycetes</taxon>
        <taxon>Albuginales</taxon>
        <taxon>Albuginaceae</taxon>
        <taxon>Albugo</taxon>
    </lineage>
</organism>
<comment type="similarity">
    <text evidence="2">Belongs to the alpha-ketoglutarate dehydrogenase family.</text>
</comment>
<feature type="domain" description="2-oxoglutarate dehydrogenase E1 component/KDG C-terminal" evidence="5">
    <location>
        <begin position="1"/>
        <end position="117"/>
    </location>
</feature>
<dbReference type="GO" id="GO:0016624">
    <property type="term" value="F:oxidoreductase activity, acting on the aldehyde or oxo group of donors, disulfide as acceptor"/>
    <property type="evidence" value="ECO:0007669"/>
    <property type="project" value="InterPro"/>
</dbReference>
<reference evidence="6" key="1">
    <citation type="journal article" date="2011" name="PLoS Biol.">
        <title>Gene gain and loss during evolution of obligate parasitism in the white rust pathogen of Arabidopsis thaliana.</title>
        <authorList>
            <person name="Kemen E."/>
            <person name="Gardiner A."/>
            <person name="Schultz-Larsen T."/>
            <person name="Kemen A.C."/>
            <person name="Balmuth A.L."/>
            <person name="Robert-Seilaniantz A."/>
            <person name="Bailey K."/>
            <person name="Holub E."/>
            <person name="Studholme D.J."/>
            <person name="Maclean D."/>
            <person name="Jones J.D."/>
        </authorList>
    </citation>
    <scope>NUCLEOTIDE SEQUENCE</scope>
</reference>
<dbReference type="EMBL" id="FR824142">
    <property type="protein sequence ID" value="CCA20559.1"/>
    <property type="molecule type" value="Genomic_DNA"/>
</dbReference>
<evidence type="ECO:0000313" key="7">
    <source>
        <dbReference type="EMBL" id="CCA20559.1"/>
    </source>
</evidence>
<evidence type="ECO:0000313" key="6">
    <source>
        <dbReference type="EMBL" id="CCA18602.1"/>
    </source>
</evidence>
<dbReference type="InterPro" id="IPR031717">
    <property type="entry name" value="ODO-1/KGD_C"/>
</dbReference>
<dbReference type="Gene3D" id="3.40.50.11610">
    <property type="entry name" value="Multifunctional 2-oxoglutarate metabolism enzyme, C-terminal domain"/>
    <property type="match status" value="1"/>
</dbReference>
<evidence type="ECO:0000256" key="4">
    <source>
        <dbReference type="ARBA" id="ARBA00023052"/>
    </source>
</evidence>
<dbReference type="EMBL" id="FR824098">
    <property type="protein sequence ID" value="CCA18602.1"/>
    <property type="molecule type" value="Genomic_DNA"/>
</dbReference>
<evidence type="ECO:0000259" key="5">
    <source>
        <dbReference type="Pfam" id="PF16870"/>
    </source>
</evidence>
<name>F0WBS5_9STRA</name>
<evidence type="ECO:0000256" key="1">
    <source>
        <dbReference type="ARBA" id="ARBA00001964"/>
    </source>
</evidence>
<reference evidence="6" key="2">
    <citation type="submission" date="2011-02" db="EMBL/GenBank/DDBJ databases">
        <authorList>
            <person name="MacLean D."/>
        </authorList>
    </citation>
    <scope>NUCLEOTIDE SEQUENCE</scope>
</reference>
<protein>
    <submittedName>
        <fullName evidence="6">Uncharacterized protein ALNC14_047450</fullName>
    </submittedName>
    <submittedName>
        <fullName evidence="7">Uncharacterized protein ALNC14_067020</fullName>
    </submittedName>
</protein>
<evidence type="ECO:0000256" key="2">
    <source>
        <dbReference type="ARBA" id="ARBA00006936"/>
    </source>
</evidence>